<keyword evidence="5 8" id="KW-1133">Transmembrane helix</keyword>
<dbReference type="GO" id="GO:0005886">
    <property type="term" value="C:plasma membrane"/>
    <property type="evidence" value="ECO:0007669"/>
    <property type="project" value="UniProtKB-SubCell"/>
</dbReference>
<feature type="domain" description="Glycine transporter" evidence="9">
    <location>
        <begin position="135"/>
        <end position="209"/>
    </location>
</feature>
<evidence type="ECO:0000256" key="4">
    <source>
        <dbReference type="ARBA" id="ARBA00022692"/>
    </source>
</evidence>
<feature type="region of interest" description="Disordered" evidence="7">
    <location>
        <begin position="280"/>
        <end position="303"/>
    </location>
</feature>
<evidence type="ECO:0000256" key="1">
    <source>
        <dbReference type="ARBA" id="ARBA00004651"/>
    </source>
</evidence>
<evidence type="ECO:0000256" key="8">
    <source>
        <dbReference type="SAM" id="Phobius"/>
    </source>
</evidence>
<proteinExistence type="inferred from homology"/>
<name>A0A9D1NKI0_9BACT</name>
<dbReference type="Pfam" id="PF03458">
    <property type="entry name" value="Gly_transporter"/>
    <property type="match status" value="2"/>
</dbReference>
<feature type="transmembrane region" description="Helical" evidence="8">
    <location>
        <begin position="187"/>
        <end position="208"/>
    </location>
</feature>
<feature type="transmembrane region" description="Helical" evidence="8">
    <location>
        <begin position="42"/>
        <end position="65"/>
    </location>
</feature>
<comment type="caution">
    <text evidence="10">The sequence shown here is derived from an EMBL/GenBank/DDBJ whole genome shotgun (WGS) entry which is preliminary data.</text>
</comment>
<dbReference type="EMBL" id="DVOG01000181">
    <property type="protein sequence ID" value="HIV04829.1"/>
    <property type="molecule type" value="Genomic_DNA"/>
</dbReference>
<feature type="transmembrane region" description="Helical" evidence="8">
    <location>
        <begin position="153"/>
        <end position="175"/>
    </location>
</feature>
<evidence type="ECO:0000256" key="5">
    <source>
        <dbReference type="ARBA" id="ARBA00022989"/>
    </source>
</evidence>
<evidence type="ECO:0000256" key="7">
    <source>
        <dbReference type="SAM" id="MobiDB-lite"/>
    </source>
</evidence>
<dbReference type="Proteomes" id="UP000886812">
    <property type="component" value="Unassembled WGS sequence"/>
</dbReference>
<keyword evidence="3" id="KW-1003">Cell membrane</keyword>
<evidence type="ECO:0000313" key="11">
    <source>
        <dbReference type="Proteomes" id="UP000886812"/>
    </source>
</evidence>
<comment type="subcellular location">
    <subcellularLocation>
        <location evidence="1">Cell membrane</location>
        <topology evidence="1">Multi-pass membrane protein</topology>
    </subcellularLocation>
</comment>
<feature type="compositionally biased region" description="Basic residues" evidence="7">
    <location>
        <begin position="293"/>
        <end position="303"/>
    </location>
</feature>
<feature type="compositionally biased region" description="Basic and acidic residues" evidence="7">
    <location>
        <begin position="280"/>
        <end position="292"/>
    </location>
</feature>
<feature type="transmembrane region" description="Helical" evidence="8">
    <location>
        <begin position="131"/>
        <end position="147"/>
    </location>
</feature>
<feature type="domain" description="Glycine transporter" evidence="9">
    <location>
        <begin position="48"/>
        <end position="121"/>
    </location>
</feature>
<feature type="transmembrane region" description="Helical" evidence="8">
    <location>
        <begin position="72"/>
        <end position="89"/>
    </location>
</feature>
<dbReference type="AlphaFoldDB" id="A0A9D1NKI0"/>
<gene>
    <name evidence="10" type="ORF">IAC75_06780</name>
</gene>
<protein>
    <submittedName>
        <fullName evidence="10">Trimeric intracellular cation channel family protein</fullName>
    </submittedName>
</protein>
<evidence type="ECO:0000256" key="6">
    <source>
        <dbReference type="ARBA" id="ARBA00023136"/>
    </source>
</evidence>
<accession>A0A9D1NKI0</accession>
<keyword evidence="6 8" id="KW-0472">Membrane</keyword>
<comment type="similarity">
    <text evidence="2">Belongs to the UPF0126 family.</text>
</comment>
<sequence length="303" mass="32799">MSSGRIIAALLLLLVCVLLTPRAVEAGQTFLEAAQESFFSETLALPVWMDYAAVFVFGISGAMVARQKGYDYVGAFVLAGITAVGGALIRDGICIQDGLSPVFEDGNYMVSLICAWLVGIFLGGALTKFDGVVMFCDALGLGIYAVFGTNKALVYGLSVPVALGIGFINAVGGGLLRDVIAREEPMVFKPGQFYGVVAIVGSGLYVFLHQLIPPTIAAILVALVTLVLRYAAVRLNLHSRPIADTQDWLRDVFRSREKPEPLPPEIFRGIDDVDNFEKLDDEQRKKNAEEKHGRRSRNGRGEN</sequence>
<feature type="transmembrane region" description="Helical" evidence="8">
    <location>
        <begin position="214"/>
        <end position="232"/>
    </location>
</feature>
<evidence type="ECO:0000256" key="2">
    <source>
        <dbReference type="ARBA" id="ARBA00008193"/>
    </source>
</evidence>
<dbReference type="PANTHER" id="PTHR30506:SF3">
    <property type="entry name" value="UPF0126 INNER MEMBRANE PROTEIN YADS-RELATED"/>
    <property type="match status" value="1"/>
</dbReference>
<reference evidence="10" key="2">
    <citation type="journal article" date="2021" name="PeerJ">
        <title>Extensive microbial diversity within the chicken gut microbiome revealed by metagenomics and culture.</title>
        <authorList>
            <person name="Gilroy R."/>
            <person name="Ravi A."/>
            <person name="Getino M."/>
            <person name="Pursley I."/>
            <person name="Horton D.L."/>
            <person name="Alikhan N.F."/>
            <person name="Baker D."/>
            <person name="Gharbi K."/>
            <person name="Hall N."/>
            <person name="Watson M."/>
            <person name="Adriaenssens E.M."/>
            <person name="Foster-Nyarko E."/>
            <person name="Jarju S."/>
            <person name="Secka A."/>
            <person name="Antonio M."/>
            <person name="Oren A."/>
            <person name="Chaudhuri R.R."/>
            <person name="La Ragione R."/>
            <person name="Hildebrand F."/>
            <person name="Pallen M.J."/>
        </authorList>
    </citation>
    <scope>NUCLEOTIDE SEQUENCE</scope>
    <source>
        <strain evidence="10">10669</strain>
    </source>
</reference>
<evidence type="ECO:0000256" key="3">
    <source>
        <dbReference type="ARBA" id="ARBA00022475"/>
    </source>
</evidence>
<evidence type="ECO:0000313" key="10">
    <source>
        <dbReference type="EMBL" id="HIV04829.1"/>
    </source>
</evidence>
<feature type="transmembrane region" description="Helical" evidence="8">
    <location>
        <begin position="109"/>
        <end position="126"/>
    </location>
</feature>
<dbReference type="InterPro" id="IPR005115">
    <property type="entry name" value="Gly_transporter"/>
</dbReference>
<evidence type="ECO:0000259" key="9">
    <source>
        <dbReference type="Pfam" id="PF03458"/>
    </source>
</evidence>
<dbReference type="PANTHER" id="PTHR30506">
    <property type="entry name" value="INNER MEMBRANE PROTEIN"/>
    <property type="match status" value="1"/>
</dbReference>
<reference evidence="10" key="1">
    <citation type="submission" date="2020-10" db="EMBL/GenBank/DDBJ databases">
        <authorList>
            <person name="Gilroy R."/>
        </authorList>
    </citation>
    <scope>NUCLEOTIDE SEQUENCE</scope>
    <source>
        <strain evidence="10">10669</strain>
    </source>
</reference>
<keyword evidence="4 8" id="KW-0812">Transmembrane</keyword>
<organism evidence="10 11">
    <name type="scientific">Candidatus Spyradosoma merdigallinarum</name>
    <dbReference type="NCBI Taxonomy" id="2840950"/>
    <lineage>
        <taxon>Bacteria</taxon>
        <taxon>Pseudomonadati</taxon>
        <taxon>Verrucomicrobiota</taxon>
        <taxon>Opitutia</taxon>
        <taxon>Opitutia incertae sedis</taxon>
        <taxon>Candidatus Spyradosoma</taxon>
    </lineage>
</organism>